<evidence type="ECO:0000313" key="3">
    <source>
        <dbReference type="Proteomes" id="UP000564836"/>
    </source>
</evidence>
<reference evidence="1" key="2">
    <citation type="submission" date="2020-06" db="EMBL/GenBank/DDBJ databases">
        <title>Whole Genome Sequence of Bradyrhizobium sp. Strain 323S2.</title>
        <authorList>
            <person name="Bromfield E.S.P."/>
        </authorList>
    </citation>
    <scope>NUCLEOTIDE SEQUENCE [LARGE SCALE GENOMIC DNA]</scope>
    <source>
        <strain evidence="1">323S2</strain>
    </source>
</reference>
<reference evidence="2 3" key="1">
    <citation type="journal article" date="2017" name="Syst. Appl. Microbiol.">
        <title>Soybeans inoculated with root zone soils of Canadian native legumes harbour diverse and novel Bradyrhizobium spp. that possess agricultural potential.</title>
        <authorList>
            <person name="Bromfield E.S.P."/>
            <person name="Cloutier S."/>
            <person name="Tambong J.T."/>
            <person name="Tran Thi T.V."/>
        </authorList>
    </citation>
    <scope>NUCLEOTIDE SEQUENCE [LARGE SCALE GENOMIC DNA]</scope>
    <source>
        <strain evidence="2 3">323S2</strain>
    </source>
</reference>
<reference evidence="2 3" key="3">
    <citation type="journal article" date="2022" name="Int. J. Syst. Evol. Microbiol.">
        <title>Strains of Bradyrhizobium barranii sp. nov. associated with legumes native to Canada are symbionts of soybeans and belong to different subspecies (subsp. barranii subsp. nov. and subsp. apii subsp. nov.) and symbiovars (sv. glycinearum and sv. septentrionale).</title>
        <authorList>
            <person name="Bromfield E.S.P."/>
            <person name="Cloutier S."/>
            <person name="Wasai-Hara S."/>
            <person name="Minamisawa K."/>
        </authorList>
    </citation>
    <scope>NUCLEOTIDE SEQUENCE [LARGE SCALE GENOMIC DNA]</scope>
    <source>
        <strain evidence="2 3">323S2</strain>
        <plasmid evidence="3">pBb323S2d</plasmid>
    </source>
</reference>
<protein>
    <recommendedName>
        <fullName evidence="4">MarR family transcriptional regulator</fullName>
    </recommendedName>
</protein>
<organism evidence="1">
    <name type="scientific">Bradyrhizobium barranii subsp. barranii</name>
    <dbReference type="NCBI Taxonomy" id="2823807"/>
    <lineage>
        <taxon>Bacteria</taxon>
        <taxon>Pseudomonadati</taxon>
        <taxon>Pseudomonadota</taxon>
        <taxon>Alphaproteobacteria</taxon>
        <taxon>Hyphomicrobiales</taxon>
        <taxon>Nitrobacteraceae</taxon>
        <taxon>Bradyrhizobium</taxon>
        <taxon>Bradyrhizobium barranii</taxon>
    </lineage>
</organism>
<accession>A0A7Z0QMM7</accession>
<evidence type="ECO:0000313" key="2">
    <source>
        <dbReference type="EMBL" id="UGX89488.1"/>
    </source>
</evidence>
<proteinExistence type="predicted"/>
<dbReference type="Proteomes" id="UP000564836">
    <property type="component" value="Plasmid pBb323S2d"/>
</dbReference>
<name>A0A7Z0QMM7_9BRAD</name>
<gene>
    <name evidence="2" type="ORF">G6321_00000260</name>
    <name evidence="1" type="ORF">G6321_50395</name>
</gene>
<evidence type="ECO:0000313" key="1">
    <source>
        <dbReference type="EMBL" id="NYY96314.1"/>
    </source>
</evidence>
<dbReference type="AlphaFoldDB" id="A0A7Z0QMM7"/>
<dbReference type="Gene3D" id="3.30.559.30">
    <property type="entry name" value="Nonribosomal peptide synthetase, condensation domain"/>
    <property type="match status" value="1"/>
</dbReference>
<dbReference type="RefSeq" id="WP_166354467.1">
    <property type="nucleotide sequence ID" value="NZ_CP049701.1"/>
</dbReference>
<dbReference type="EMBL" id="CP088277">
    <property type="protein sequence ID" value="UGX89488.1"/>
    <property type="molecule type" value="Genomic_DNA"/>
</dbReference>
<dbReference type="EMBL" id="JACBFH010000002">
    <property type="protein sequence ID" value="NYY96314.1"/>
    <property type="molecule type" value="Genomic_DNA"/>
</dbReference>
<sequence length="47" mass="5250">MPVDGAPEQIDRMTQHLQILLRGVMADARQSVGRIDILPATDRTHLL</sequence>
<geneLocation type="plasmid" evidence="2 3">
    <name>pBb323S2d</name>
</geneLocation>
<keyword evidence="2" id="KW-0614">Plasmid</keyword>
<evidence type="ECO:0008006" key="4">
    <source>
        <dbReference type="Google" id="ProtNLM"/>
    </source>
</evidence>